<keyword evidence="3" id="KW-0012">Acyltransferase</keyword>
<feature type="transmembrane region" description="Helical" evidence="1">
    <location>
        <begin position="140"/>
        <end position="157"/>
    </location>
</feature>
<evidence type="ECO:0000313" key="3">
    <source>
        <dbReference type="EMBL" id="PPC74854.1"/>
    </source>
</evidence>
<dbReference type="Pfam" id="PF01757">
    <property type="entry name" value="Acyl_transf_3"/>
    <property type="match status" value="1"/>
</dbReference>
<protein>
    <submittedName>
        <fullName evidence="3">Acyltransferase</fullName>
    </submittedName>
</protein>
<gene>
    <name evidence="3" type="ORF">C4K68_22935</name>
</gene>
<comment type="caution">
    <text evidence="3">The sequence shown here is derived from an EMBL/GenBank/DDBJ whole genome shotgun (WGS) entry which is preliminary data.</text>
</comment>
<keyword evidence="1" id="KW-0812">Transmembrane</keyword>
<evidence type="ECO:0000256" key="1">
    <source>
        <dbReference type="SAM" id="Phobius"/>
    </source>
</evidence>
<feature type="domain" description="Acyltransferase 3" evidence="2">
    <location>
        <begin position="5"/>
        <end position="311"/>
    </location>
</feature>
<accession>A0A2S5KJ54</accession>
<keyword evidence="3" id="KW-0808">Transferase</keyword>
<feature type="transmembrane region" description="Helical" evidence="1">
    <location>
        <begin position="198"/>
        <end position="223"/>
    </location>
</feature>
<dbReference type="OrthoDB" id="9816048at2"/>
<reference evidence="3 4" key="1">
    <citation type="submission" date="2018-02" db="EMBL/GenBank/DDBJ databases">
        <title>novel marine gammaproteobacteria from coastal saline agro ecosystem.</title>
        <authorList>
            <person name="Krishnan R."/>
            <person name="Ramesh Kumar N."/>
        </authorList>
    </citation>
    <scope>NUCLEOTIDE SEQUENCE [LARGE SCALE GENOMIC DNA]</scope>
    <source>
        <strain evidence="3 4">228</strain>
    </source>
</reference>
<feature type="transmembrane region" description="Helical" evidence="1">
    <location>
        <begin position="36"/>
        <end position="53"/>
    </location>
</feature>
<keyword evidence="1" id="KW-0472">Membrane</keyword>
<dbReference type="Proteomes" id="UP000238196">
    <property type="component" value="Unassembled WGS sequence"/>
</dbReference>
<evidence type="ECO:0000313" key="4">
    <source>
        <dbReference type="Proteomes" id="UP000238196"/>
    </source>
</evidence>
<feature type="transmembrane region" description="Helical" evidence="1">
    <location>
        <begin position="276"/>
        <end position="294"/>
    </location>
</feature>
<feature type="transmembrane region" description="Helical" evidence="1">
    <location>
        <begin position="7"/>
        <end position="24"/>
    </location>
</feature>
<name>A0A2S5KJ54_9PROT</name>
<keyword evidence="1" id="KW-1133">Transmembrane helix</keyword>
<organism evidence="3 4">
    <name type="scientific">Proteobacteria bacterium 228</name>
    <dbReference type="NCBI Taxonomy" id="2083153"/>
    <lineage>
        <taxon>Bacteria</taxon>
        <taxon>Pseudomonadati</taxon>
        <taxon>Pseudomonadota</taxon>
    </lineage>
</organism>
<dbReference type="GO" id="GO:0016747">
    <property type="term" value="F:acyltransferase activity, transferring groups other than amino-acyl groups"/>
    <property type="evidence" value="ECO:0007669"/>
    <property type="project" value="InterPro"/>
</dbReference>
<feature type="transmembrane region" description="Helical" evidence="1">
    <location>
        <begin position="104"/>
        <end position="128"/>
    </location>
</feature>
<dbReference type="AlphaFoldDB" id="A0A2S5KJ54"/>
<sequence>MRDVRVDILRFIGLSMIILAHVEPPSILYQLRNFDVPLMVLVSGMSFGISYAANESYLSYVLKRLRRLVAPVWLFLTFFFLSIYCINPDDQVLNAKTVLTSYGLVSGIGYVWIIRVFIMVALIAPFFYHMHREIKSNVNYFSCIALLFFMFEIFRYFTLPYINEGLFKVVSLVTHFAIPYALVFALGLRLYSLSQRGLIVLLIVNLLIFMITACYLFFVSGGIVPTQQFKYPPSYYYFSYAIFVGLGMFLISSSLANVLKNLRLIDLVRFIAKNSIWIYLWHIPLVMFISINGFSIKYVVVYLGALIVTFVQVMCVKLVIVPRCKTQSFKNNICSILTG</sequence>
<feature type="transmembrane region" description="Helical" evidence="1">
    <location>
        <begin position="235"/>
        <end position="256"/>
    </location>
</feature>
<dbReference type="InterPro" id="IPR002656">
    <property type="entry name" value="Acyl_transf_3_dom"/>
</dbReference>
<feature type="transmembrane region" description="Helical" evidence="1">
    <location>
        <begin position="169"/>
        <end position="191"/>
    </location>
</feature>
<dbReference type="EMBL" id="PRLP01000122">
    <property type="protein sequence ID" value="PPC74854.1"/>
    <property type="molecule type" value="Genomic_DNA"/>
</dbReference>
<proteinExistence type="predicted"/>
<evidence type="ECO:0000259" key="2">
    <source>
        <dbReference type="Pfam" id="PF01757"/>
    </source>
</evidence>
<feature type="transmembrane region" description="Helical" evidence="1">
    <location>
        <begin position="65"/>
        <end position="84"/>
    </location>
</feature>
<feature type="transmembrane region" description="Helical" evidence="1">
    <location>
        <begin position="300"/>
        <end position="320"/>
    </location>
</feature>